<evidence type="ECO:0000256" key="1">
    <source>
        <dbReference type="SAM" id="MobiDB-lite"/>
    </source>
</evidence>
<feature type="domain" description="GYF" evidence="3">
    <location>
        <begin position="91"/>
        <end position="140"/>
    </location>
</feature>
<reference evidence="4 5" key="1">
    <citation type="submission" date="2020-04" db="EMBL/GenBank/DDBJ databases">
        <title>Draft genome of Pyxidicoccus fallax type strain.</title>
        <authorList>
            <person name="Whitworth D.E."/>
        </authorList>
    </citation>
    <scope>NUCLEOTIDE SEQUENCE [LARGE SCALE GENOMIC DNA]</scope>
    <source>
        <strain evidence="4 5">DSM 14698</strain>
    </source>
</reference>
<dbReference type="Proteomes" id="UP000518300">
    <property type="component" value="Unassembled WGS sequence"/>
</dbReference>
<accession>A0A848LCX1</accession>
<keyword evidence="2" id="KW-0472">Membrane</keyword>
<evidence type="ECO:0000259" key="3">
    <source>
        <dbReference type="Pfam" id="PF14237"/>
    </source>
</evidence>
<keyword evidence="5" id="KW-1185">Reference proteome</keyword>
<dbReference type="EMBL" id="JABBJJ010000062">
    <property type="protein sequence ID" value="NMO16284.1"/>
    <property type="molecule type" value="Genomic_DNA"/>
</dbReference>
<keyword evidence="2" id="KW-0812">Transmembrane</keyword>
<feature type="transmembrane region" description="Helical" evidence="2">
    <location>
        <begin position="278"/>
        <end position="300"/>
    </location>
</feature>
<name>A0A848LCX1_9BACT</name>
<comment type="caution">
    <text evidence="4">The sequence shown here is derived from an EMBL/GenBank/DDBJ whole genome shotgun (WGS) entry which is preliminary data.</text>
</comment>
<organism evidence="4 5">
    <name type="scientific">Pyxidicoccus fallax</name>
    <dbReference type="NCBI Taxonomy" id="394095"/>
    <lineage>
        <taxon>Bacteria</taxon>
        <taxon>Pseudomonadati</taxon>
        <taxon>Myxococcota</taxon>
        <taxon>Myxococcia</taxon>
        <taxon>Myxococcales</taxon>
        <taxon>Cystobacterineae</taxon>
        <taxon>Myxococcaceae</taxon>
        <taxon>Pyxidicoccus</taxon>
    </lineage>
</organism>
<feature type="region of interest" description="Disordered" evidence="1">
    <location>
        <begin position="319"/>
        <end position="340"/>
    </location>
</feature>
<sequence>MVGNSGDAGANLGGFGGSLSTDADAGVAPVLEDVSDAELDALVGKLRTDKNRIAPAVAEPRSREDMHAERLHRSRPLVSSVPETEGVCQAWYVGLDDQASGPHDVEALKGYWERGELGAESLCWREGFSAWMPLCQVPELARVLAPLPQARLPAPQAVPAGGDRVGDFEPKGAEALRSLVVDEDDPFPELDLEAARVDLSAPISTKEPVRGFTTEEVLGIPAGFVVASPGVPEARDTVAAASSGAIEGRAPVETADPVGTHAVLAPQEGRGAARWRSALWLALLGGVSGGVTVALVLALLGRLDGHELLTHLVSRETAGSSTAVNAGATPANTGATPSTVGGVPAGSVNAAPGATSTGPVGTAGAAAPGASAAPGAVGATAAGATGAGATPGAVGATAAGATGVGAAPGAVGATAAGATAPGAGAPLVGSMGLDKGGAVPVLNAAPRAATSSTGVASAPKTELSTVSPPSRAPAARPAVSAGAPVQEKRPAAPPPVTEASFASDDDDLGLDDIPAAEEKPAAALGPDPAYDRELSNPPKGATKKERTVYVPSDPATPPAELPQSAIFEVVLANKGDVTACAREQQAAPKEGGRVVVRWTILPTGKVSEVVTETASIKGTPLARCIEAKVSAWTFPKHQEQGAPVRFPFVF</sequence>
<dbReference type="InterPro" id="IPR049806">
    <property type="entry name" value="MasK-like_C"/>
</dbReference>
<dbReference type="RefSeq" id="WP_169345572.1">
    <property type="nucleotide sequence ID" value="NZ_JABBJJ010000062.1"/>
</dbReference>
<dbReference type="NCBIfam" id="NF033768">
    <property type="entry name" value="myxo_SS_tail"/>
    <property type="match status" value="1"/>
</dbReference>
<feature type="compositionally biased region" description="Low complexity" evidence="1">
    <location>
        <begin position="466"/>
        <end position="485"/>
    </location>
</feature>
<evidence type="ECO:0000313" key="4">
    <source>
        <dbReference type="EMBL" id="NMO16284.1"/>
    </source>
</evidence>
<proteinExistence type="predicted"/>
<evidence type="ECO:0000313" key="5">
    <source>
        <dbReference type="Proteomes" id="UP000518300"/>
    </source>
</evidence>
<gene>
    <name evidence="4" type="ORF">HG543_15700</name>
</gene>
<dbReference type="Pfam" id="PF14237">
    <property type="entry name" value="GYF_2"/>
    <property type="match status" value="1"/>
</dbReference>
<protein>
    <submittedName>
        <fullName evidence="4">AgmX/PglI C-terminal domain-containing protein</fullName>
    </submittedName>
</protein>
<feature type="compositionally biased region" description="Low complexity" evidence="1">
    <location>
        <begin position="322"/>
        <end position="339"/>
    </location>
</feature>
<dbReference type="InterPro" id="IPR025640">
    <property type="entry name" value="GYF_2"/>
</dbReference>
<evidence type="ECO:0000256" key="2">
    <source>
        <dbReference type="SAM" id="Phobius"/>
    </source>
</evidence>
<keyword evidence="2" id="KW-1133">Transmembrane helix</keyword>
<dbReference type="AlphaFoldDB" id="A0A848LCX1"/>
<feature type="region of interest" description="Disordered" evidence="1">
    <location>
        <begin position="449"/>
        <end position="548"/>
    </location>
</feature>